<dbReference type="Proteomes" id="UP000799750">
    <property type="component" value="Unassembled WGS sequence"/>
</dbReference>
<feature type="region of interest" description="Disordered" evidence="1">
    <location>
        <begin position="50"/>
        <end position="198"/>
    </location>
</feature>
<feature type="region of interest" description="Disordered" evidence="1">
    <location>
        <begin position="1"/>
        <end position="31"/>
    </location>
</feature>
<feature type="compositionally biased region" description="Polar residues" evidence="1">
    <location>
        <begin position="629"/>
        <end position="642"/>
    </location>
</feature>
<feature type="compositionally biased region" description="Low complexity" evidence="1">
    <location>
        <begin position="791"/>
        <end position="809"/>
    </location>
</feature>
<feature type="compositionally biased region" description="Polar residues" evidence="1">
    <location>
        <begin position="404"/>
        <end position="423"/>
    </location>
</feature>
<feature type="compositionally biased region" description="Low complexity" evidence="1">
    <location>
        <begin position="213"/>
        <end position="224"/>
    </location>
</feature>
<accession>A0A6A6R207</accession>
<organism evidence="2 3">
    <name type="scientific">Lophium mytilinum</name>
    <dbReference type="NCBI Taxonomy" id="390894"/>
    <lineage>
        <taxon>Eukaryota</taxon>
        <taxon>Fungi</taxon>
        <taxon>Dikarya</taxon>
        <taxon>Ascomycota</taxon>
        <taxon>Pezizomycotina</taxon>
        <taxon>Dothideomycetes</taxon>
        <taxon>Pleosporomycetidae</taxon>
        <taxon>Mytilinidiales</taxon>
        <taxon>Mytilinidiaceae</taxon>
        <taxon>Lophium</taxon>
    </lineage>
</organism>
<feature type="compositionally biased region" description="Polar residues" evidence="1">
    <location>
        <begin position="55"/>
        <end position="67"/>
    </location>
</feature>
<feature type="region of interest" description="Disordered" evidence="1">
    <location>
        <begin position="875"/>
        <end position="922"/>
    </location>
</feature>
<feature type="compositionally biased region" description="Gly residues" evidence="1">
    <location>
        <begin position="528"/>
        <end position="537"/>
    </location>
</feature>
<feature type="compositionally biased region" description="Basic residues" evidence="1">
    <location>
        <begin position="778"/>
        <end position="790"/>
    </location>
</feature>
<feature type="compositionally biased region" description="Polar residues" evidence="1">
    <location>
        <begin position="585"/>
        <end position="612"/>
    </location>
</feature>
<feature type="compositionally biased region" description="Basic and acidic residues" evidence="1">
    <location>
        <begin position="233"/>
        <end position="249"/>
    </location>
</feature>
<feature type="region of interest" description="Disordered" evidence="1">
    <location>
        <begin position="211"/>
        <end position="249"/>
    </location>
</feature>
<feature type="compositionally biased region" description="Basic and acidic residues" evidence="1">
    <location>
        <begin position="145"/>
        <end position="159"/>
    </location>
</feature>
<feature type="compositionally biased region" description="Polar residues" evidence="1">
    <location>
        <begin position="88"/>
        <end position="105"/>
    </location>
</feature>
<feature type="region of interest" description="Disordered" evidence="1">
    <location>
        <begin position="962"/>
        <end position="996"/>
    </location>
</feature>
<feature type="compositionally biased region" description="Pro residues" evidence="1">
    <location>
        <begin position="694"/>
        <end position="703"/>
    </location>
</feature>
<feature type="compositionally biased region" description="Low complexity" evidence="1">
    <location>
        <begin position="179"/>
        <end position="198"/>
    </location>
</feature>
<feature type="compositionally biased region" description="Polar residues" evidence="1">
    <location>
        <begin position="768"/>
        <end position="777"/>
    </location>
</feature>
<evidence type="ECO:0000256" key="1">
    <source>
        <dbReference type="SAM" id="MobiDB-lite"/>
    </source>
</evidence>
<gene>
    <name evidence="2" type="ORF">BU16DRAFT_525541</name>
</gene>
<keyword evidence="3" id="KW-1185">Reference proteome</keyword>
<dbReference type="AlphaFoldDB" id="A0A6A6R207"/>
<proteinExistence type="predicted"/>
<feature type="compositionally biased region" description="Basic and acidic residues" evidence="1">
    <location>
        <begin position="876"/>
        <end position="887"/>
    </location>
</feature>
<feature type="region of interest" description="Disordered" evidence="1">
    <location>
        <begin position="350"/>
        <end position="460"/>
    </location>
</feature>
<feature type="region of interest" description="Disordered" evidence="1">
    <location>
        <begin position="478"/>
        <end position="821"/>
    </location>
</feature>
<sequence>MAVPASRTHPLPPSWNLFHSGREPEPEVPFDPEDLCRRLRQVKLDEALKKAYATDSESPAVQKTSTKGTRHSFLASLRFHRANDAEHQSSGGSTQPVHSVKHSTTAPPPIVANAAAGLEKHELHDTRRKDSRTDASTAPSTRPLDAADRNRSSTLDKHHPPPVTSSSAPSPLGPTTANSSRPIASRTARSSTASSGSSFFLQVPVLSPHRDMASMSPSLAPMSPDNFAKNRPVARDFAQERRKSLHAPDRLASRNSAIWSPASPPPVHYAYAKGQSMFPEPPSLSSTRKKPRPASTGSVKVSRPAIVVTSDDAPPLPRLNRFSGKDNLDWDQQNEITVPRVVDNSRFAKGSNSYEDRLSVDSLQQPCSHENMGGQESKRSSMGGQYPSRIVSGDYTLPGPPFPTSSNSRLPPSAKSNRNSAARGSTALALPSNSNRNSARLSSNSIPHHPRLVKKDSLEQHRWREKAAREHAVLEARARREKEKEGGGIGMGSSPLLPSLSPFPPLSVSASPVQGMGPAGQLNSGAVGRRGSGGVGGMRRMSGGNAHITSQLDRRTNINGNIYNPHRDRRMSNGTTKDLDRRMSKSTLNGTNYSTYPSSSTGDGQHSSQIQPTPGIKRASTAPPKRLSLTKQGSSSSLPQTSRAEKRGSRIISQHTPLPLLMSSPTGATFPSSPPRSQNRNSMNRRDQTQRLPFPLPQMPPEPADSSSSQEARSRGRRRSSVKCDDTRKRSKSRTSVRSTKSAKSTKSTKSQKSVKSTKSTRSLRSVFSNASTTSNKLQKRKSTSSRASRRGSTSVSKEHLAALAALTGPAPPPDDQMTPESIAFFEKQKRVLDERTRRESVAKDRGERMERLKRGREMEKVLSGDIIGGALGGYREGHDSSDEHSEFIPSAEPSQAGGVRSPTPTSLYSAPGKGKRRLTLDDPIGDLDTSIEGLTPESIRLLREREKLVRWRAEREKQLFEQKEREREERVRAANEKEAMRMGDVEKGGNSKGEKRRGCLAWWPFS</sequence>
<dbReference type="OrthoDB" id="10417947at2759"/>
<feature type="compositionally biased region" description="Low complexity" evidence="1">
    <location>
        <begin position="736"/>
        <end position="767"/>
    </location>
</feature>
<evidence type="ECO:0000313" key="3">
    <source>
        <dbReference type="Proteomes" id="UP000799750"/>
    </source>
</evidence>
<name>A0A6A6R207_9PEZI</name>
<evidence type="ECO:0000313" key="2">
    <source>
        <dbReference type="EMBL" id="KAF2497970.1"/>
    </source>
</evidence>
<feature type="compositionally biased region" description="Low complexity" evidence="1">
    <location>
        <begin position="427"/>
        <end position="445"/>
    </location>
</feature>
<feature type="compositionally biased region" description="Polar residues" evidence="1">
    <location>
        <begin position="547"/>
        <end position="562"/>
    </location>
</feature>
<reference evidence="2" key="1">
    <citation type="journal article" date="2020" name="Stud. Mycol.">
        <title>101 Dothideomycetes genomes: a test case for predicting lifestyles and emergence of pathogens.</title>
        <authorList>
            <person name="Haridas S."/>
            <person name="Albert R."/>
            <person name="Binder M."/>
            <person name="Bloem J."/>
            <person name="Labutti K."/>
            <person name="Salamov A."/>
            <person name="Andreopoulos B."/>
            <person name="Baker S."/>
            <person name="Barry K."/>
            <person name="Bills G."/>
            <person name="Bluhm B."/>
            <person name="Cannon C."/>
            <person name="Castanera R."/>
            <person name="Culley D."/>
            <person name="Daum C."/>
            <person name="Ezra D."/>
            <person name="Gonzalez J."/>
            <person name="Henrissat B."/>
            <person name="Kuo A."/>
            <person name="Liang C."/>
            <person name="Lipzen A."/>
            <person name="Lutzoni F."/>
            <person name="Magnuson J."/>
            <person name="Mondo S."/>
            <person name="Nolan M."/>
            <person name="Ohm R."/>
            <person name="Pangilinan J."/>
            <person name="Park H.-J."/>
            <person name="Ramirez L."/>
            <person name="Alfaro M."/>
            <person name="Sun H."/>
            <person name="Tritt A."/>
            <person name="Yoshinaga Y."/>
            <person name="Zwiers L.-H."/>
            <person name="Turgeon B."/>
            <person name="Goodwin S."/>
            <person name="Spatafora J."/>
            <person name="Crous P."/>
            <person name="Grigoriev I."/>
        </authorList>
    </citation>
    <scope>NUCLEOTIDE SEQUENCE</scope>
    <source>
        <strain evidence="2">CBS 269.34</strain>
    </source>
</reference>
<feature type="compositionally biased region" description="Low complexity" evidence="1">
    <location>
        <begin position="493"/>
        <end position="512"/>
    </location>
</feature>
<feature type="compositionally biased region" description="Basic and acidic residues" evidence="1">
    <location>
        <begin position="118"/>
        <end position="133"/>
    </location>
</feature>
<dbReference type="EMBL" id="MU004186">
    <property type="protein sequence ID" value="KAF2497970.1"/>
    <property type="molecule type" value="Genomic_DNA"/>
</dbReference>
<protein>
    <submittedName>
        <fullName evidence="2">Uncharacterized protein</fullName>
    </submittedName>
</protein>
<feature type="region of interest" description="Disordered" evidence="1">
    <location>
        <begin position="271"/>
        <end position="312"/>
    </location>
</feature>